<evidence type="ECO:0000256" key="1">
    <source>
        <dbReference type="SAM" id="MobiDB-lite"/>
    </source>
</evidence>
<evidence type="ECO:0000313" key="2">
    <source>
        <dbReference type="EMBL" id="KAF2480450.1"/>
    </source>
</evidence>
<feature type="region of interest" description="Disordered" evidence="1">
    <location>
        <begin position="77"/>
        <end position="98"/>
    </location>
</feature>
<name>A0A6A6PK67_9PEZI</name>
<gene>
    <name evidence="2" type="ORF">BDY17DRAFT_301797</name>
</gene>
<dbReference type="RefSeq" id="XP_033587020.1">
    <property type="nucleotide sequence ID" value="XM_033734306.1"/>
</dbReference>
<dbReference type="GeneID" id="54475308"/>
<reference evidence="2" key="1">
    <citation type="journal article" date="2020" name="Stud. Mycol.">
        <title>101 Dothideomycetes genomes: a test case for predicting lifestyles and emergence of pathogens.</title>
        <authorList>
            <person name="Haridas S."/>
            <person name="Albert R."/>
            <person name="Binder M."/>
            <person name="Bloem J."/>
            <person name="Labutti K."/>
            <person name="Salamov A."/>
            <person name="Andreopoulos B."/>
            <person name="Baker S."/>
            <person name="Barry K."/>
            <person name="Bills G."/>
            <person name="Bluhm B."/>
            <person name="Cannon C."/>
            <person name="Castanera R."/>
            <person name="Culley D."/>
            <person name="Daum C."/>
            <person name="Ezra D."/>
            <person name="Gonzalez J."/>
            <person name="Henrissat B."/>
            <person name="Kuo A."/>
            <person name="Liang C."/>
            <person name="Lipzen A."/>
            <person name="Lutzoni F."/>
            <person name="Magnuson J."/>
            <person name="Mondo S."/>
            <person name="Nolan M."/>
            <person name="Ohm R."/>
            <person name="Pangilinan J."/>
            <person name="Park H.-J."/>
            <person name="Ramirez L."/>
            <person name="Alfaro M."/>
            <person name="Sun H."/>
            <person name="Tritt A."/>
            <person name="Yoshinaga Y."/>
            <person name="Zwiers L.-H."/>
            <person name="Turgeon B."/>
            <person name="Goodwin S."/>
            <person name="Spatafora J."/>
            <person name="Crous P."/>
            <person name="Grigoriev I."/>
        </authorList>
    </citation>
    <scope>NUCLEOTIDE SEQUENCE</scope>
    <source>
        <strain evidence="2">CBS 113389</strain>
    </source>
</reference>
<dbReference type="AlphaFoldDB" id="A0A6A6PK67"/>
<proteinExistence type="predicted"/>
<organism evidence="2 3">
    <name type="scientific">Neohortaea acidophila</name>
    <dbReference type="NCBI Taxonomy" id="245834"/>
    <lineage>
        <taxon>Eukaryota</taxon>
        <taxon>Fungi</taxon>
        <taxon>Dikarya</taxon>
        <taxon>Ascomycota</taxon>
        <taxon>Pezizomycotina</taxon>
        <taxon>Dothideomycetes</taxon>
        <taxon>Dothideomycetidae</taxon>
        <taxon>Mycosphaerellales</taxon>
        <taxon>Teratosphaeriaceae</taxon>
        <taxon>Neohortaea</taxon>
    </lineage>
</organism>
<dbReference type="Proteomes" id="UP000799767">
    <property type="component" value="Unassembled WGS sequence"/>
</dbReference>
<sequence length="166" mass="18461">MTSSTPSANLILLTHTQNHFAFRHVPSLSSAYKRYIHWQWPPTLFPPPTHSSLRPRYRSSTQTSWAALVHLPSKTIRQPLSPKDQSHPPMEPTRVNQPSTFSQCLPFHSSPFHHSLNSTAATTFLRSPSATSAACACDHAATDITANIPFPSTRSRHRRVSAADAE</sequence>
<keyword evidence="3" id="KW-1185">Reference proteome</keyword>
<protein>
    <submittedName>
        <fullName evidence="2">Uncharacterized protein</fullName>
    </submittedName>
</protein>
<accession>A0A6A6PK67</accession>
<evidence type="ECO:0000313" key="3">
    <source>
        <dbReference type="Proteomes" id="UP000799767"/>
    </source>
</evidence>
<dbReference type="EMBL" id="MU001639">
    <property type="protein sequence ID" value="KAF2480450.1"/>
    <property type="molecule type" value="Genomic_DNA"/>
</dbReference>